<dbReference type="EMBL" id="FP929123">
    <property type="protein sequence ID" value="CBX94550.1"/>
    <property type="molecule type" value="Genomic_DNA"/>
</dbReference>
<gene>
    <name evidence="2" type="ORF">LEMA_P120410.1</name>
</gene>
<keyword evidence="3" id="KW-1185">Reference proteome</keyword>
<sequence length="382" mass="42361">MWWYYSSQQLALFVNEAEEFKTRGNDVTVCLRESGVAKSASKEGPEHRATEQESGSMVQPGVRLRAASEASHGKQTTSRSSCKCRWQGFSGYSLLRPFVTVACVARPLASWSGYRVKGTGNGYGGAVGGGGIALATDRKLGEDGPWCSALFTMGAAKHACADGYRREWWDQTGNPHARVMAWGFRWCVCKIPHCGALREGMAWSEGRGERWREAEKGEMGDGTQDTQLVEGGNGLMPPCFGDENKGWKREEQQHRTMRELSLTCSGMHDRYWVLGVVVTLVVESMYIHPVRWPVFCPSSLSCIHPHTHVHRLGGGGGGGSMKSQFQCCVLIASSIDYACAVCYAALFLFWERLCVETCFSVSRRYWAAREKKKRPFFVSVGC</sequence>
<name>E4ZSW2_LEPMJ</name>
<proteinExistence type="predicted"/>
<dbReference type="VEuPathDB" id="FungiDB:LEMA_P120410.1"/>
<dbReference type="AlphaFoldDB" id="E4ZSW2"/>
<feature type="region of interest" description="Disordered" evidence="1">
    <location>
        <begin position="38"/>
        <end position="60"/>
    </location>
</feature>
<dbReference type="InParanoid" id="E4ZSW2"/>
<reference evidence="3" key="1">
    <citation type="journal article" date="2011" name="Nat. Commun.">
        <title>Effector diversification within compartments of the Leptosphaeria maculans genome affected by Repeat-Induced Point mutations.</title>
        <authorList>
            <person name="Rouxel T."/>
            <person name="Grandaubert J."/>
            <person name="Hane J.K."/>
            <person name="Hoede C."/>
            <person name="van de Wouw A.P."/>
            <person name="Couloux A."/>
            <person name="Dominguez V."/>
            <person name="Anthouard V."/>
            <person name="Bally P."/>
            <person name="Bourras S."/>
            <person name="Cozijnsen A.J."/>
            <person name="Ciuffetti L.M."/>
            <person name="Degrave A."/>
            <person name="Dilmaghani A."/>
            <person name="Duret L."/>
            <person name="Fudal I."/>
            <person name="Goodwin S.B."/>
            <person name="Gout L."/>
            <person name="Glaser N."/>
            <person name="Linglin J."/>
            <person name="Kema G.H.J."/>
            <person name="Lapalu N."/>
            <person name="Lawrence C.B."/>
            <person name="May K."/>
            <person name="Meyer M."/>
            <person name="Ollivier B."/>
            <person name="Poulain J."/>
            <person name="Schoch C.L."/>
            <person name="Simon A."/>
            <person name="Spatafora J.W."/>
            <person name="Stachowiak A."/>
            <person name="Turgeon B.G."/>
            <person name="Tyler B.M."/>
            <person name="Vincent D."/>
            <person name="Weissenbach J."/>
            <person name="Amselem J."/>
            <person name="Quesneville H."/>
            <person name="Oliver R.P."/>
            <person name="Wincker P."/>
            <person name="Balesdent M.-H."/>
            <person name="Howlett B.J."/>
        </authorList>
    </citation>
    <scope>NUCLEOTIDE SEQUENCE [LARGE SCALE GENOMIC DNA]</scope>
    <source>
        <strain evidence="3">JN3 / isolate v23.1.3 / race Av1-4-5-6-7-8</strain>
    </source>
</reference>
<organism evidence="3">
    <name type="scientific">Leptosphaeria maculans (strain JN3 / isolate v23.1.3 / race Av1-4-5-6-7-8)</name>
    <name type="common">Blackleg fungus</name>
    <name type="synonym">Phoma lingam</name>
    <dbReference type="NCBI Taxonomy" id="985895"/>
    <lineage>
        <taxon>Eukaryota</taxon>
        <taxon>Fungi</taxon>
        <taxon>Dikarya</taxon>
        <taxon>Ascomycota</taxon>
        <taxon>Pezizomycotina</taxon>
        <taxon>Dothideomycetes</taxon>
        <taxon>Pleosporomycetidae</taxon>
        <taxon>Pleosporales</taxon>
        <taxon>Pleosporineae</taxon>
        <taxon>Leptosphaeriaceae</taxon>
        <taxon>Plenodomus</taxon>
        <taxon>Plenodomus lingam/Leptosphaeria maculans species complex</taxon>
    </lineage>
</organism>
<feature type="compositionally biased region" description="Basic and acidic residues" evidence="1">
    <location>
        <begin position="40"/>
        <end position="51"/>
    </location>
</feature>
<evidence type="ECO:0000313" key="3">
    <source>
        <dbReference type="Proteomes" id="UP000002668"/>
    </source>
</evidence>
<dbReference type="HOGENOM" id="CLU_723760_0_0_1"/>
<protein>
    <submittedName>
        <fullName evidence="2">Predicted protein</fullName>
    </submittedName>
</protein>
<dbReference type="Proteomes" id="UP000002668">
    <property type="component" value="Genome"/>
</dbReference>
<accession>E4ZSW2</accession>
<evidence type="ECO:0000313" key="2">
    <source>
        <dbReference type="EMBL" id="CBX94550.1"/>
    </source>
</evidence>
<evidence type="ECO:0000256" key="1">
    <source>
        <dbReference type="SAM" id="MobiDB-lite"/>
    </source>
</evidence>